<accession>A0A6M3M8Q5</accession>
<gene>
    <name evidence="1" type="ORF">MM171B02177_0002</name>
</gene>
<evidence type="ECO:0000313" key="1">
    <source>
        <dbReference type="EMBL" id="QJB01666.1"/>
    </source>
</evidence>
<dbReference type="EMBL" id="MT143723">
    <property type="protein sequence ID" value="QJB01666.1"/>
    <property type="molecule type" value="Genomic_DNA"/>
</dbReference>
<protein>
    <submittedName>
        <fullName evidence="1">Uncharacterized protein</fullName>
    </submittedName>
</protein>
<name>A0A6M3M8Q5_9ZZZZ</name>
<organism evidence="1">
    <name type="scientific">viral metagenome</name>
    <dbReference type="NCBI Taxonomy" id="1070528"/>
    <lineage>
        <taxon>unclassified sequences</taxon>
        <taxon>metagenomes</taxon>
        <taxon>organismal metagenomes</taxon>
    </lineage>
</organism>
<proteinExistence type="predicted"/>
<dbReference type="AlphaFoldDB" id="A0A6M3M8Q5"/>
<reference evidence="1" key="1">
    <citation type="submission" date="2020-03" db="EMBL/GenBank/DDBJ databases">
        <title>The deep terrestrial virosphere.</title>
        <authorList>
            <person name="Holmfeldt K."/>
            <person name="Nilsson E."/>
            <person name="Simone D."/>
            <person name="Lopez-Fernandez M."/>
            <person name="Wu X."/>
            <person name="de Brujin I."/>
            <person name="Lundin D."/>
            <person name="Andersson A."/>
            <person name="Bertilsson S."/>
            <person name="Dopson M."/>
        </authorList>
    </citation>
    <scope>NUCLEOTIDE SEQUENCE</scope>
    <source>
        <strain evidence="1">MM171B02177</strain>
    </source>
</reference>
<sequence length="122" mass="14377">MLNWSDMFKCVICNGAGIIKHHTDYEKDIKVDVCRSCHPRIHACGLEELVMKGNYSEVHNLIKKITSRSIMVRIKNYAYEELRKVTDCELSDAICEIINRNEYLKKENEELKQENKKLRIDM</sequence>